<dbReference type="OrthoDB" id="5401193at2759"/>
<reference evidence="2 3" key="1">
    <citation type="submission" date="2018-08" db="EMBL/GenBank/DDBJ databases">
        <title>Draft genome of the lignicolous fungus Coniochaeta pulveracea.</title>
        <authorList>
            <person name="Borstlap C.J."/>
            <person name="De Witt R.N."/>
            <person name="Botha A."/>
            <person name="Volschenk H."/>
        </authorList>
    </citation>
    <scope>NUCLEOTIDE SEQUENCE [LARGE SCALE GENOMIC DNA]</scope>
    <source>
        <strain evidence="2 3">CAB683</strain>
    </source>
</reference>
<gene>
    <name evidence="2" type="ORF">DL546_003801</name>
</gene>
<protein>
    <submittedName>
        <fullName evidence="2">Uncharacterized protein</fullName>
    </submittedName>
</protein>
<dbReference type="EMBL" id="QVQW01000032">
    <property type="protein sequence ID" value="RKU44297.1"/>
    <property type="molecule type" value="Genomic_DNA"/>
</dbReference>
<feature type="compositionally biased region" description="Polar residues" evidence="1">
    <location>
        <begin position="158"/>
        <end position="170"/>
    </location>
</feature>
<dbReference type="Proteomes" id="UP000275385">
    <property type="component" value="Unassembled WGS sequence"/>
</dbReference>
<feature type="compositionally biased region" description="Polar residues" evidence="1">
    <location>
        <begin position="63"/>
        <end position="89"/>
    </location>
</feature>
<keyword evidence="3" id="KW-1185">Reference proteome</keyword>
<evidence type="ECO:0000313" key="2">
    <source>
        <dbReference type="EMBL" id="RKU44297.1"/>
    </source>
</evidence>
<name>A0A420Y916_9PEZI</name>
<dbReference type="STRING" id="177199.A0A420Y916"/>
<dbReference type="AlphaFoldDB" id="A0A420Y916"/>
<evidence type="ECO:0000313" key="3">
    <source>
        <dbReference type="Proteomes" id="UP000275385"/>
    </source>
</evidence>
<feature type="compositionally biased region" description="Low complexity" evidence="1">
    <location>
        <begin position="90"/>
        <end position="124"/>
    </location>
</feature>
<feature type="compositionally biased region" description="Gly residues" evidence="1">
    <location>
        <begin position="190"/>
        <end position="199"/>
    </location>
</feature>
<proteinExistence type="predicted"/>
<evidence type="ECO:0000256" key="1">
    <source>
        <dbReference type="SAM" id="MobiDB-lite"/>
    </source>
</evidence>
<accession>A0A420Y916</accession>
<organism evidence="2 3">
    <name type="scientific">Coniochaeta pulveracea</name>
    <dbReference type="NCBI Taxonomy" id="177199"/>
    <lineage>
        <taxon>Eukaryota</taxon>
        <taxon>Fungi</taxon>
        <taxon>Dikarya</taxon>
        <taxon>Ascomycota</taxon>
        <taxon>Pezizomycotina</taxon>
        <taxon>Sordariomycetes</taxon>
        <taxon>Sordariomycetidae</taxon>
        <taxon>Coniochaetales</taxon>
        <taxon>Coniochaetaceae</taxon>
        <taxon>Coniochaeta</taxon>
    </lineage>
</organism>
<feature type="region of interest" description="Disordered" evidence="1">
    <location>
        <begin position="13"/>
        <end position="199"/>
    </location>
</feature>
<sequence>MSEDERRELIARQRNALYGEGPYVDETGTPQPGMPGRPHGPSSLRGHSPLAFDYGRAPPAQTEAVSQQTNSLEAGPGSNDQSRTNNAASPQPNQPQQQQQPISRTSVSSPGGSGGSPPLSAAPGGKAGQGSAVAPIGTRPVGQRSSPPMPTDGGNASGGQANPAVSTAGNLSGGWPGRSSALWGSNNSGMGAGQSGVWT</sequence>
<comment type="caution">
    <text evidence="2">The sequence shown here is derived from an EMBL/GenBank/DDBJ whole genome shotgun (WGS) entry which is preliminary data.</text>
</comment>